<organism evidence="1">
    <name type="scientific">marine sediment metagenome</name>
    <dbReference type="NCBI Taxonomy" id="412755"/>
    <lineage>
        <taxon>unclassified sequences</taxon>
        <taxon>metagenomes</taxon>
        <taxon>ecological metagenomes</taxon>
    </lineage>
</organism>
<dbReference type="EMBL" id="LAZR01050619">
    <property type="protein sequence ID" value="KKK86959.1"/>
    <property type="molecule type" value="Genomic_DNA"/>
</dbReference>
<reference evidence="1" key="1">
    <citation type="journal article" date="2015" name="Nature">
        <title>Complex archaea that bridge the gap between prokaryotes and eukaryotes.</title>
        <authorList>
            <person name="Spang A."/>
            <person name="Saw J.H."/>
            <person name="Jorgensen S.L."/>
            <person name="Zaremba-Niedzwiedzka K."/>
            <person name="Martijn J."/>
            <person name="Lind A.E."/>
            <person name="van Eijk R."/>
            <person name="Schleper C."/>
            <person name="Guy L."/>
            <person name="Ettema T.J."/>
        </authorList>
    </citation>
    <scope>NUCLEOTIDE SEQUENCE</scope>
</reference>
<evidence type="ECO:0000313" key="1">
    <source>
        <dbReference type="EMBL" id="KKK86959.1"/>
    </source>
</evidence>
<accession>A0A0F9B8E6</accession>
<gene>
    <name evidence="1" type="ORF">LCGC14_2758040</name>
</gene>
<dbReference type="AlphaFoldDB" id="A0A0F9B8E6"/>
<sequence length="176" mass="19736">MRRNAKVEVKASTDRKNHPVAEIKVDGELTHRFPSTSRISKALEVMTPIQLQERLDGGQYFFINGILFDFRDGEYGGFVHTDEGIDALQDVIGIRGRDDSRLSRNDQGTAKLSKVWSTKKIQVPGMDNGGAFDSRLTFSWNPFIETIRSNFDIVRLICLNGMTGLTSLFSAKIPLV</sequence>
<comment type="caution">
    <text evidence="1">The sequence shown here is derived from an EMBL/GenBank/DDBJ whole genome shotgun (WGS) entry which is preliminary data.</text>
</comment>
<feature type="non-terminal residue" evidence="1">
    <location>
        <position position="176"/>
    </location>
</feature>
<name>A0A0F9B8E6_9ZZZZ</name>
<proteinExistence type="predicted"/>
<protein>
    <submittedName>
        <fullName evidence="1">Uncharacterized protein</fullName>
    </submittedName>
</protein>